<evidence type="ECO:0000313" key="2">
    <source>
        <dbReference type="Proteomes" id="UP001060215"/>
    </source>
</evidence>
<name>A0ACC0HCL3_9ERIC</name>
<accession>A0ACC0HCL3</accession>
<protein>
    <submittedName>
        <fullName evidence="1">Vesicle-associated protein 4-2</fullName>
    </submittedName>
</protein>
<keyword evidence="2" id="KW-1185">Reference proteome</keyword>
<evidence type="ECO:0000313" key="1">
    <source>
        <dbReference type="EMBL" id="KAI8011297.1"/>
    </source>
</evidence>
<sequence>MDLNEDEKKKKKKKEKEKVWNFCNMPFWQSNSTGSSLSSSPSSNRAYRQSQVVGPITTNVGSYSNKISSMVMSLLPARRRLCLDPPNKLYFPYERGKQVKSAISIKNTSKSCVAFKFQTNAPKSCYMCPPGGIIAPGESLIATVFKFVEQPENNEKQIGQRSGVKFKLMSLKVKGDMNYIPELFDEQRDQVAVEKILRVVFLDPKHPCPALHKLNQQLAEAEAAIEARKKPPEHEGPPIAGEGLVIDEWKKRRERYLAQKQVKRVDSA</sequence>
<organism evidence="1 2">
    <name type="scientific">Camellia lanceoleosa</name>
    <dbReference type="NCBI Taxonomy" id="1840588"/>
    <lineage>
        <taxon>Eukaryota</taxon>
        <taxon>Viridiplantae</taxon>
        <taxon>Streptophyta</taxon>
        <taxon>Embryophyta</taxon>
        <taxon>Tracheophyta</taxon>
        <taxon>Spermatophyta</taxon>
        <taxon>Magnoliopsida</taxon>
        <taxon>eudicotyledons</taxon>
        <taxon>Gunneridae</taxon>
        <taxon>Pentapetalae</taxon>
        <taxon>asterids</taxon>
        <taxon>Ericales</taxon>
        <taxon>Theaceae</taxon>
        <taxon>Camellia</taxon>
    </lineage>
</organism>
<dbReference type="EMBL" id="CM045762">
    <property type="protein sequence ID" value="KAI8011297.1"/>
    <property type="molecule type" value="Genomic_DNA"/>
</dbReference>
<reference evidence="1 2" key="1">
    <citation type="journal article" date="2022" name="Plant J.">
        <title>Chromosome-level genome of Camellia lanceoleosa provides a valuable resource for understanding genome evolution and self-incompatibility.</title>
        <authorList>
            <person name="Gong W."/>
            <person name="Xiao S."/>
            <person name="Wang L."/>
            <person name="Liao Z."/>
            <person name="Chang Y."/>
            <person name="Mo W."/>
            <person name="Hu G."/>
            <person name="Li W."/>
            <person name="Zhao G."/>
            <person name="Zhu H."/>
            <person name="Hu X."/>
            <person name="Ji K."/>
            <person name="Xiang X."/>
            <person name="Song Q."/>
            <person name="Yuan D."/>
            <person name="Jin S."/>
            <person name="Zhang L."/>
        </authorList>
    </citation>
    <scope>NUCLEOTIDE SEQUENCE [LARGE SCALE GENOMIC DNA]</scope>
    <source>
        <strain evidence="1">SQ_2022a</strain>
    </source>
</reference>
<dbReference type="Proteomes" id="UP001060215">
    <property type="component" value="Chromosome 5"/>
</dbReference>
<comment type="caution">
    <text evidence="1">The sequence shown here is derived from an EMBL/GenBank/DDBJ whole genome shotgun (WGS) entry which is preliminary data.</text>
</comment>
<proteinExistence type="predicted"/>
<gene>
    <name evidence="1" type="ORF">LOK49_LG06G01594</name>
</gene>